<sequence length="434" mass="47257">MAEKSFKYIIVGGGVSAGYAAREFEKQGVKPNELAIISKEGVAPYERPALSKGYLFPEGTARLPGFHVCVGSGGERLAPEWYKEKGITLILSTEIIKADLPSKTLKSAAGDTFKYEVLIIATGSTVFRLENFGIQGADAKNIFYLREIADADKLVEAIKSKKNGKALVVGGGYIGLELSAALKINNFDVSMVYPDPWCMPRLFTADLAAFYEAYYTKKGVNIIKGTAAAGFVSNEKGEVKEVKLKNDQVMEADIVVVGVGAKPLINLFTGQLEEDKGGIKTNAFFKTSVDNVYAIGDVATFPMKMYGDIRRVEHVDHSRKSAEQAVKAIFAKEQGKEIGAYEYLPYFYSRAFDLSWQFFGDNVGEAVIYGNRDPASEKPKFGTYWIKDSKVVGAFLEGGTPEENKAISNIAKKQPTAPTPDSLATEGVQFASPP</sequence>
<dbReference type="InterPro" id="IPR023753">
    <property type="entry name" value="FAD/NAD-binding_dom"/>
</dbReference>
<protein>
    <recommendedName>
        <fullName evidence="10">monodehydroascorbate reductase (NADH)</fullName>
        <ecNumber evidence="10">1.6.5.4</ecNumber>
    </recommendedName>
</protein>
<comment type="cofactor">
    <cofactor evidence="1">
        <name>FAD</name>
        <dbReference type="ChEBI" id="CHEBI:57692"/>
    </cofactor>
</comment>
<dbReference type="InterPro" id="IPR036188">
    <property type="entry name" value="FAD/NAD-bd_sf"/>
</dbReference>
<evidence type="ECO:0000313" key="15">
    <source>
        <dbReference type="EMBL" id="CAI9263352.1"/>
    </source>
</evidence>
<dbReference type="SUPFAM" id="SSF55424">
    <property type="entry name" value="FAD/NAD-linked reductases, dimerisation (C-terminal) domain"/>
    <property type="match status" value="1"/>
</dbReference>
<dbReference type="Pfam" id="PF21791">
    <property type="entry name" value="MDHAR3-like_C"/>
    <property type="match status" value="1"/>
</dbReference>
<evidence type="ECO:0000256" key="2">
    <source>
        <dbReference type="ARBA" id="ARBA00006442"/>
    </source>
</evidence>
<reference evidence="15" key="1">
    <citation type="submission" date="2023-04" db="EMBL/GenBank/DDBJ databases">
        <authorList>
            <person name="Vijverberg K."/>
            <person name="Xiong W."/>
            <person name="Schranz E."/>
        </authorList>
    </citation>
    <scope>NUCLEOTIDE SEQUENCE</scope>
</reference>
<evidence type="ECO:0000256" key="10">
    <source>
        <dbReference type="ARBA" id="ARBA00038920"/>
    </source>
</evidence>
<comment type="catalytic activity">
    <reaction evidence="11">
        <text>2 monodehydro-L-ascorbate radical + NADH + H(+) = 2 L-ascorbate + NAD(+)</text>
        <dbReference type="Rhea" id="RHEA:14581"/>
        <dbReference type="ChEBI" id="CHEBI:15378"/>
        <dbReference type="ChEBI" id="CHEBI:38290"/>
        <dbReference type="ChEBI" id="CHEBI:57540"/>
        <dbReference type="ChEBI" id="CHEBI:57945"/>
        <dbReference type="ChEBI" id="CHEBI:59513"/>
        <dbReference type="EC" id="1.6.5.4"/>
    </reaction>
</comment>
<evidence type="ECO:0000256" key="5">
    <source>
        <dbReference type="ARBA" id="ARBA00022857"/>
    </source>
</evidence>
<comment type="similarity">
    <text evidence="2">Belongs to the FAD-dependent oxidoreductase family.</text>
</comment>
<comment type="function">
    <text evidence="9">Catalyzes the conversion of monodehydroascorbate to ascorbate, oxidizing NADH in the process.</text>
</comment>
<dbReference type="GO" id="GO:0005737">
    <property type="term" value="C:cytoplasm"/>
    <property type="evidence" value="ECO:0007669"/>
    <property type="project" value="TreeGrafter"/>
</dbReference>
<dbReference type="Gene3D" id="3.30.390.30">
    <property type="match status" value="1"/>
</dbReference>
<dbReference type="SUPFAM" id="SSF51905">
    <property type="entry name" value="FAD/NAD(P)-binding domain"/>
    <property type="match status" value="2"/>
</dbReference>
<keyword evidence="8" id="KW-0676">Redox-active center</keyword>
<evidence type="ECO:0000256" key="4">
    <source>
        <dbReference type="ARBA" id="ARBA00022827"/>
    </source>
</evidence>
<keyword evidence="5" id="KW-0521">NADP</keyword>
<dbReference type="EMBL" id="OX465086">
    <property type="protein sequence ID" value="CAI9263352.1"/>
    <property type="molecule type" value="Genomic_DNA"/>
</dbReference>
<keyword evidence="3" id="KW-0285">Flavoprotein</keyword>
<dbReference type="PANTHER" id="PTHR43557">
    <property type="entry name" value="APOPTOSIS-INDUCING FACTOR 1"/>
    <property type="match status" value="1"/>
</dbReference>
<keyword evidence="4" id="KW-0274">FAD</keyword>
<evidence type="ECO:0000256" key="11">
    <source>
        <dbReference type="ARBA" id="ARBA00048948"/>
    </source>
</evidence>
<evidence type="ECO:0000259" key="14">
    <source>
        <dbReference type="Pfam" id="PF21791"/>
    </source>
</evidence>
<evidence type="ECO:0000256" key="7">
    <source>
        <dbReference type="ARBA" id="ARBA00023027"/>
    </source>
</evidence>
<proteinExistence type="inferred from homology"/>
<dbReference type="PRINTS" id="PR00368">
    <property type="entry name" value="FADPNR"/>
</dbReference>
<dbReference type="AlphaFoldDB" id="A0AA35VLP8"/>
<evidence type="ECO:0000259" key="13">
    <source>
        <dbReference type="Pfam" id="PF07992"/>
    </source>
</evidence>
<dbReference type="InterPro" id="IPR016156">
    <property type="entry name" value="FAD/NAD-linked_Rdtase_dimer_sf"/>
</dbReference>
<evidence type="ECO:0000256" key="12">
    <source>
        <dbReference type="SAM" id="MobiDB-lite"/>
    </source>
</evidence>
<keyword evidence="6" id="KW-0560">Oxidoreductase</keyword>
<feature type="domain" description="FAD/NAD(P)-binding" evidence="13">
    <location>
        <begin position="6"/>
        <end position="319"/>
    </location>
</feature>
<evidence type="ECO:0000256" key="9">
    <source>
        <dbReference type="ARBA" id="ARBA00037189"/>
    </source>
</evidence>
<dbReference type="InterPro" id="IPR048618">
    <property type="entry name" value="MDHAR3-like_C"/>
</dbReference>
<dbReference type="GO" id="GO:0016656">
    <property type="term" value="F:monodehydroascorbate reductase (NADH) activity"/>
    <property type="evidence" value="ECO:0007669"/>
    <property type="project" value="UniProtKB-EC"/>
</dbReference>
<dbReference type="FunFam" id="3.50.50.60:FF:000155">
    <property type="entry name" value="Monodehydroascorbate reductase 3"/>
    <property type="match status" value="1"/>
</dbReference>
<dbReference type="EC" id="1.6.5.4" evidence="10"/>
<dbReference type="PANTHER" id="PTHR43557:SF5">
    <property type="entry name" value="MONODEHYDROASCORBATE REDUCTASE 1, PEROXISOMAL"/>
    <property type="match status" value="1"/>
</dbReference>
<organism evidence="15 16">
    <name type="scientific">Lactuca saligna</name>
    <name type="common">Willowleaf lettuce</name>
    <dbReference type="NCBI Taxonomy" id="75948"/>
    <lineage>
        <taxon>Eukaryota</taxon>
        <taxon>Viridiplantae</taxon>
        <taxon>Streptophyta</taxon>
        <taxon>Embryophyta</taxon>
        <taxon>Tracheophyta</taxon>
        <taxon>Spermatophyta</taxon>
        <taxon>Magnoliopsida</taxon>
        <taxon>eudicotyledons</taxon>
        <taxon>Gunneridae</taxon>
        <taxon>Pentapetalae</taxon>
        <taxon>asterids</taxon>
        <taxon>campanulids</taxon>
        <taxon>Asterales</taxon>
        <taxon>Asteraceae</taxon>
        <taxon>Cichorioideae</taxon>
        <taxon>Cichorieae</taxon>
        <taxon>Lactucinae</taxon>
        <taxon>Lactuca</taxon>
    </lineage>
</organism>
<keyword evidence="7" id="KW-0520">NAD</keyword>
<evidence type="ECO:0000256" key="6">
    <source>
        <dbReference type="ARBA" id="ARBA00023002"/>
    </source>
</evidence>
<dbReference type="Pfam" id="PF07992">
    <property type="entry name" value="Pyr_redox_2"/>
    <property type="match status" value="1"/>
</dbReference>
<accession>A0AA35VLP8</accession>
<feature type="region of interest" description="Disordered" evidence="12">
    <location>
        <begin position="411"/>
        <end position="434"/>
    </location>
</feature>
<evidence type="ECO:0000256" key="1">
    <source>
        <dbReference type="ARBA" id="ARBA00001974"/>
    </source>
</evidence>
<dbReference type="PRINTS" id="PR00411">
    <property type="entry name" value="PNDRDTASEI"/>
</dbReference>
<feature type="domain" description="Monodehydroascorbate reductase 3-like C-terminal" evidence="14">
    <location>
        <begin position="344"/>
        <end position="431"/>
    </location>
</feature>
<evidence type="ECO:0000313" key="16">
    <source>
        <dbReference type="Proteomes" id="UP001177003"/>
    </source>
</evidence>
<dbReference type="Gene3D" id="3.50.50.60">
    <property type="entry name" value="FAD/NAD(P)-binding domain"/>
    <property type="match status" value="2"/>
</dbReference>
<name>A0AA35VLP8_LACSI</name>
<evidence type="ECO:0000256" key="8">
    <source>
        <dbReference type="ARBA" id="ARBA00023284"/>
    </source>
</evidence>
<dbReference type="Proteomes" id="UP001177003">
    <property type="component" value="Chromosome 0"/>
</dbReference>
<gene>
    <name evidence="15" type="ORF">LSALG_LOCUS4045</name>
</gene>
<dbReference type="InterPro" id="IPR050446">
    <property type="entry name" value="FAD-oxidoreductase/Apoptosis"/>
</dbReference>
<evidence type="ECO:0000256" key="3">
    <source>
        <dbReference type="ARBA" id="ARBA00022630"/>
    </source>
</evidence>
<keyword evidence="16" id="KW-1185">Reference proteome</keyword>